<name>A0A1W1C336_9ZZZZ</name>
<dbReference type="Gene3D" id="2.40.33.20">
    <property type="entry name" value="PK beta-barrel domain-like"/>
    <property type="match status" value="1"/>
</dbReference>
<proteinExistence type="predicted"/>
<protein>
    <submittedName>
        <fullName evidence="1">MOSC domain protein</fullName>
    </submittedName>
</protein>
<dbReference type="EMBL" id="FPHM01000059">
    <property type="protein sequence ID" value="SFV60132.1"/>
    <property type="molecule type" value="Genomic_DNA"/>
</dbReference>
<dbReference type="InterPro" id="IPR011037">
    <property type="entry name" value="Pyrv_Knase-like_insert_dom_sf"/>
</dbReference>
<sequence>MTNGKVLALYMTMPDMMKLGHRMSCEDFECDPDGILGDMNYEAFENPMLLLTCKKSYELVEEAELALDVGVLMESILVDVNLYHLKAGSVIELGETIFEVLGACEAYGYLMALAPELPEILQGNRGIFVRAIDQGVVSLGDEVKILKEVI</sequence>
<gene>
    <name evidence="1" type="ORF">MNB_SV-13-365</name>
</gene>
<reference evidence="1" key="1">
    <citation type="submission" date="2016-10" db="EMBL/GenBank/DDBJ databases">
        <authorList>
            <person name="de Groot N.N."/>
        </authorList>
    </citation>
    <scope>NUCLEOTIDE SEQUENCE</scope>
</reference>
<dbReference type="AlphaFoldDB" id="A0A1W1C336"/>
<accession>A0A1W1C336</accession>
<dbReference type="SUPFAM" id="SSF50800">
    <property type="entry name" value="PK beta-barrel domain-like"/>
    <property type="match status" value="1"/>
</dbReference>
<evidence type="ECO:0000313" key="1">
    <source>
        <dbReference type="EMBL" id="SFV60132.1"/>
    </source>
</evidence>
<organism evidence="1">
    <name type="scientific">hydrothermal vent metagenome</name>
    <dbReference type="NCBI Taxonomy" id="652676"/>
    <lineage>
        <taxon>unclassified sequences</taxon>
        <taxon>metagenomes</taxon>
        <taxon>ecological metagenomes</taxon>
    </lineage>
</organism>